<proteinExistence type="predicted"/>
<dbReference type="Proteomes" id="UP000298787">
    <property type="component" value="Chromosome 22"/>
</dbReference>
<evidence type="ECO:0000256" key="1">
    <source>
        <dbReference type="SAM" id="MobiDB-lite"/>
    </source>
</evidence>
<feature type="compositionally biased region" description="Gly residues" evidence="1">
    <location>
        <begin position="105"/>
        <end position="114"/>
    </location>
</feature>
<sequence length="259" mass="28638">MHQARKYVPTRRSVTDDSPLTVCAVHINRSPETTWPPPGARMRISKANKGAVVVRVVRRHPSPQPASLESLEAAWSERGHAEDNPPESSPSHESRNGEAEAAGNGMEGHGGGAGPVRSRRKGFRPPDVRTIFTPGERDPRVKEESGEGHTFEPGGENTWCDVCCSYIFQRGLTCAGESGDDECEGGGVFDDEEPPLKLILMITTNISSNISYNHISCFKSDTFSTKFNPKKSSFHHPIDHQCELDNFYNKSMINKRLKH</sequence>
<evidence type="ECO:0000313" key="2">
    <source>
        <dbReference type="EMBL" id="TKS90575.1"/>
    </source>
</evidence>
<keyword evidence="3" id="KW-1185">Reference proteome</keyword>
<name>A0A4U5VTE4_COLLU</name>
<gene>
    <name evidence="2" type="ORF">D9C73_024708</name>
</gene>
<dbReference type="STRING" id="240159.A0A4U5VTE4"/>
<dbReference type="EMBL" id="CM014099">
    <property type="protein sequence ID" value="TKS90575.1"/>
    <property type="molecule type" value="Genomic_DNA"/>
</dbReference>
<organism evidence="2 3">
    <name type="scientific">Collichthys lucidus</name>
    <name type="common">Big head croaker</name>
    <name type="synonym">Sciaena lucida</name>
    <dbReference type="NCBI Taxonomy" id="240159"/>
    <lineage>
        <taxon>Eukaryota</taxon>
        <taxon>Metazoa</taxon>
        <taxon>Chordata</taxon>
        <taxon>Craniata</taxon>
        <taxon>Vertebrata</taxon>
        <taxon>Euteleostomi</taxon>
        <taxon>Actinopterygii</taxon>
        <taxon>Neopterygii</taxon>
        <taxon>Teleostei</taxon>
        <taxon>Neoteleostei</taxon>
        <taxon>Acanthomorphata</taxon>
        <taxon>Eupercaria</taxon>
        <taxon>Sciaenidae</taxon>
        <taxon>Collichthys</taxon>
    </lineage>
</organism>
<dbReference type="AlphaFoldDB" id="A0A4U5VTE4"/>
<evidence type="ECO:0000313" key="3">
    <source>
        <dbReference type="Proteomes" id="UP000298787"/>
    </source>
</evidence>
<feature type="region of interest" description="Disordered" evidence="1">
    <location>
        <begin position="76"/>
        <end position="151"/>
    </location>
</feature>
<accession>A0A4U5VTE4</accession>
<reference evidence="2 3" key="1">
    <citation type="submission" date="2019-01" db="EMBL/GenBank/DDBJ databases">
        <title>Genome Assembly of Collichthys lucidus.</title>
        <authorList>
            <person name="Cai M."/>
            <person name="Xiao S."/>
        </authorList>
    </citation>
    <scope>NUCLEOTIDE SEQUENCE [LARGE SCALE GENOMIC DNA]</scope>
    <source>
        <strain evidence="2">JT15FE1705JMU</strain>
        <tissue evidence="2">Muscle</tissue>
    </source>
</reference>
<feature type="compositionally biased region" description="Basic and acidic residues" evidence="1">
    <location>
        <begin position="135"/>
        <end position="150"/>
    </location>
</feature>
<protein>
    <submittedName>
        <fullName evidence="2">Uncharacterized protein</fullName>
    </submittedName>
</protein>